<organism evidence="2 3">
    <name type="scientific">Lactuca sativa</name>
    <name type="common">Garden lettuce</name>
    <dbReference type="NCBI Taxonomy" id="4236"/>
    <lineage>
        <taxon>Eukaryota</taxon>
        <taxon>Viridiplantae</taxon>
        <taxon>Streptophyta</taxon>
        <taxon>Embryophyta</taxon>
        <taxon>Tracheophyta</taxon>
        <taxon>Spermatophyta</taxon>
        <taxon>Magnoliopsida</taxon>
        <taxon>eudicotyledons</taxon>
        <taxon>Gunneridae</taxon>
        <taxon>Pentapetalae</taxon>
        <taxon>asterids</taxon>
        <taxon>campanulids</taxon>
        <taxon>Asterales</taxon>
        <taxon>Asteraceae</taxon>
        <taxon>Cichorioideae</taxon>
        <taxon>Cichorieae</taxon>
        <taxon>Lactucinae</taxon>
        <taxon>Lactuca</taxon>
    </lineage>
</organism>
<keyword evidence="1" id="KW-0812">Transmembrane</keyword>
<keyword evidence="3" id="KW-1185">Reference proteome</keyword>
<accession>A0A9R1X0V6</accession>
<dbReference type="Proteomes" id="UP000235145">
    <property type="component" value="Unassembled WGS sequence"/>
</dbReference>
<evidence type="ECO:0000256" key="1">
    <source>
        <dbReference type="SAM" id="Phobius"/>
    </source>
</evidence>
<dbReference type="AlphaFoldDB" id="A0A9R1X0V6"/>
<sequence length="323" mass="36150">METTPLHTVNFSTIVSESRNIVKANKGHFFALSLFFLPFSISIVVTPTLHSHLPGNFFTGELFHKSLLSHPIPVVLHLLYILIVYLLIFCGIGTISYSTYNVLIGKPVSYFASLKSLTFSFLPLISTAILAHTIMFLILLTFLLFGGIIVMFGESVGFVIGFFSVILISFSIIIVKIIYLQTNWCLAFMVVVAESNWGIPALKRSWYLVKGMRSVSVSLSSHFLIFFGSYFLIFFGSLVMLFSYNVPETVDAWSILNMIWLTITGSLMPMMWSVVNAVLYMHCKAFHGELALGIDEGFDHHYIILPSDDDKIHCVDVVTVVAA</sequence>
<feature type="transmembrane region" description="Helical" evidence="1">
    <location>
        <begin position="78"/>
        <end position="100"/>
    </location>
</feature>
<reference evidence="2 3" key="1">
    <citation type="journal article" date="2017" name="Nat. Commun.">
        <title>Genome assembly with in vitro proximity ligation data and whole-genome triplication in lettuce.</title>
        <authorList>
            <person name="Reyes-Chin-Wo S."/>
            <person name="Wang Z."/>
            <person name="Yang X."/>
            <person name="Kozik A."/>
            <person name="Arikit S."/>
            <person name="Song C."/>
            <person name="Xia L."/>
            <person name="Froenicke L."/>
            <person name="Lavelle D.O."/>
            <person name="Truco M.J."/>
            <person name="Xia R."/>
            <person name="Zhu S."/>
            <person name="Xu C."/>
            <person name="Xu H."/>
            <person name="Xu X."/>
            <person name="Cox K."/>
            <person name="Korf I."/>
            <person name="Meyers B.C."/>
            <person name="Michelmore R.W."/>
        </authorList>
    </citation>
    <scope>NUCLEOTIDE SEQUENCE [LARGE SCALE GENOMIC DNA]</scope>
    <source>
        <strain evidence="3">cv. Salinas</strain>
        <tissue evidence="2">Seedlings</tissue>
    </source>
</reference>
<feature type="transmembrane region" description="Helical" evidence="1">
    <location>
        <begin position="121"/>
        <end position="152"/>
    </location>
</feature>
<dbReference type="PANTHER" id="PTHR33133">
    <property type="entry name" value="OS08G0107100 PROTEIN-RELATED"/>
    <property type="match status" value="1"/>
</dbReference>
<gene>
    <name evidence="2" type="ORF">LSAT_V11C800408580</name>
</gene>
<proteinExistence type="predicted"/>
<evidence type="ECO:0000313" key="3">
    <source>
        <dbReference type="Proteomes" id="UP000235145"/>
    </source>
</evidence>
<dbReference type="EMBL" id="NBSK02000008">
    <property type="protein sequence ID" value="KAJ0194109.1"/>
    <property type="molecule type" value="Genomic_DNA"/>
</dbReference>
<dbReference type="GO" id="GO:0016020">
    <property type="term" value="C:membrane"/>
    <property type="evidence" value="ECO:0000318"/>
    <property type="project" value="GO_Central"/>
</dbReference>
<evidence type="ECO:0000313" key="2">
    <source>
        <dbReference type="EMBL" id="KAJ0194109.1"/>
    </source>
</evidence>
<dbReference type="PANTHER" id="PTHR33133:SF50">
    <property type="entry name" value="TRANSMEMBRANE PROTEIN"/>
    <property type="match status" value="1"/>
</dbReference>
<keyword evidence="1" id="KW-0472">Membrane</keyword>
<dbReference type="Gramene" id="rna-gnl|WGS:NBSK|LSAT_8X49220_mrna">
    <property type="protein sequence ID" value="cds-PLY89930.1"/>
    <property type="gene ID" value="gene-LSAT_8X49220"/>
</dbReference>
<protein>
    <submittedName>
        <fullName evidence="2">Uncharacterized protein</fullName>
    </submittedName>
</protein>
<keyword evidence="1" id="KW-1133">Transmembrane helix</keyword>
<feature type="transmembrane region" description="Helical" evidence="1">
    <location>
        <begin position="258"/>
        <end position="280"/>
    </location>
</feature>
<name>A0A9R1X0V6_LACSA</name>
<feature type="transmembrane region" description="Helical" evidence="1">
    <location>
        <begin position="29"/>
        <end position="49"/>
    </location>
</feature>
<comment type="caution">
    <text evidence="2">The sequence shown here is derived from an EMBL/GenBank/DDBJ whole genome shotgun (WGS) entry which is preliminary data.</text>
</comment>
<feature type="transmembrane region" description="Helical" evidence="1">
    <location>
        <begin position="223"/>
        <end position="246"/>
    </location>
</feature>
<feature type="transmembrane region" description="Helical" evidence="1">
    <location>
        <begin position="158"/>
        <end position="179"/>
    </location>
</feature>